<feature type="transmembrane region" description="Helical" evidence="5">
    <location>
        <begin position="126"/>
        <end position="144"/>
    </location>
</feature>
<name>A0A7W2YJX6_9GAMM</name>
<feature type="transmembrane region" description="Helical" evidence="5">
    <location>
        <begin position="93"/>
        <end position="119"/>
    </location>
</feature>
<evidence type="ECO:0000313" key="6">
    <source>
        <dbReference type="EMBL" id="MBA6414036.1"/>
    </source>
</evidence>
<dbReference type="InterPro" id="IPR007688">
    <property type="entry name" value="Conjugal_tfr_TrbL/VirB6"/>
</dbReference>
<feature type="transmembrane region" description="Helical" evidence="5">
    <location>
        <begin position="190"/>
        <end position="208"/>
    </location>
</feature>
<feature type="transmembrane region" description="Helical" evidence="5">
    <location>
        <begin position="12"/>
        <end position="33"/>
    </location>
</feature>
<comment type="caution">
    <text evidence="6">The sequence shown here is derived from an EMBL/GenBank/DDBJ whole genome shotgun (WGS) entry which is preliminary data.</text>
</comment>
<feature type="transmembrane region" description="Helical" evidence="5">
    <location>
        <begin position="150"/>
        <end position="170"/>
    </location>
</feature>
<evidence type="ECO:0000256" key="3">
    <source>
        <dbReference type="ARBA" id="ARBA00022989"/>
    </source>
</evidence>
<evidence type="ECO:0000256" key="2">
    <source>
        <dbReference type="ARBA" id="ARBA00022692"/>
    </source>
</evidence>
<comment type="subcellular location">
    <subcellularLocation>
        <location evidence="1">Membrane</location>
        <topology evidence="1">Multi-pass membrane protein</topology>
    </subcellularLocation>
</comment>
<dbReference type="AlphaFoldDB" id="A0A7W2YJX6"/>
<gene>
    <name evidence="6" type="ORF">H2508_13030</name>
</gene>
<keyword evidence="4 5" id="KW-0472">Membrane</keyword>
<protein>
    <submittedName>
        <fullName evidence="6">Type IV secretion system protein</fullName>
    </submittedName>
</protein>
<keyword evidence="3 5" id="KW-1133">Transmembrane helix</keyword>
<keyword evidence="7" id="KW-1185">Reference proteome</keyword>
<sequence length="303" mass="31892">MMGRIQDAGSSGFIMTGKVIIISLLALNADIYLNWVVSGLQGVEEGLTSAFGGGSGGSVYETLDSSLSKGLELILQAREKASEASWWQMGTIFGWWLIAALIAVGFGLVVVFGGIAILLSTVYLKILFAIGPLFILMLMWPVTARFFDQWFGFVINHTIIVALTAVVLTLGVSIYDHQITKVVMDSDQNMLAVALELLIVAAILYALVKGVMPMAAALAGGLTMGVMTARSLSGGVKQTADIAKGAGKGSLAAGKGMYGAGQWAANKLRRGNKVENGGSGGSGWQPAYRDAVLANLKRAQGRR</sequence>
<keyword evidence="2 5" id="KW-0812">Transmembrane</keyword>
<evidence type="ECO:0000256" key="4">
    <source>
        <dbReference type="ARBA" id="ARBA00023136"/>
    </source>
</evidence>
<dbReference type="GO" id="GO:0016020">
    <property type="term" value="C:membrane"/>
    <property type="evidence" value="ECO:0007669"/>
    <property type="project" value="UniProtKB-SubCell"/>
</dbReference>
<evidence type="ECO:0000256" key="5">
    <source>
        <dbReference type="SAM" id="Phobius"/>
    </source>
</evidence>
<proteinExistence type="predicted"/>
<evidence type="ECO:0000256" key="1">
    <source>
        <dbReference type="ARBA" id="ARBA00004141"/>
    </source>
</evidence>
<dbReference type="EMBL" id="JACFXU010000017">
    <property type="protein sequence ID" value="MBA6414036.1"/>
    <property type="molecule type" value="Genomic_DNA"/>
</dbReference>
<reference evidence="6 7" key="1">
    <citation type="submission" date="2020-07" db="EMBL/GenBank/DDBJ databases">
        <title>Halieaceae bacterium, F7430, whole genome shotgun sequencing project.</title>
        <authorList>
            <person name="Jiang S."/>
            <person name="Liu Z.W."/>
            <person name="Du Z.J."/>
        </authorList>
    </citation>
    <scope>NUCLEOTIDE SEQUENCE [LARGE SCALE GENOMIC DNA]</scope>
    <source>
        <strain evidence="6 7">F7430</strain>
    </source>
</reference>
<dbReference type="Proteomes" id="UP000539350">
    <property type="component" value="Unassembled WGS sequence"/>
</dbReference>
<dbReference type="GO" id="GO:0030255">
    <property type="term" value="P:protein secretion by the type IV secretion system"/>
    <property type="evidence" value="ECO:0007669"/>
    <property type="project" value="InterPro"/>
</dbReference>
<organism evidence="6 7">
    <name type="scientific">Sediminihaliea albiluteola</name>
    <dbReference type="NCBI Taxonomy" id="2758564"/>
    <lineage>
        <taxon>Bacteria</taxon>
        <taxon>Pseudomonadati</taxon>
        <taxon>Pseudomonadota</taxon>
        <taxon>Gammaproteobacteria</taxon>
        <taxon>Cellvibrionales</taxon>
        <taxon>Halieaceae</taxon>
        <taxon>Sediminihaliea</taxon>
    </lineage>
</organism>
<accession>A0A7W2YJX6</accession>
<dbReference type="Pfam" id="PF04610">
    <property type="entry name" value="TrbL"/>
    <property type="match status" value="1"/>
</dbReference>
<evidence type="ECO:0000313" key="7">
    <source>
        <dbReference type="Proteomes" id="UP000539350"/>
    </source>
</evidence>